<proteinExistence type="predicted"/>
<reference evidence="2" key="1">
    <citation type="submission" date="2022-11" db="UniProtKB">
        <authorList>
            <consortium name="WormBaseParasite"/>
        </authorList>
    </citation>
    <scope>IDENTIFICATION</scope>
</reference>
<protein>
    <submittedName>
        <fullName evidence="2">Peptidase S8/S53 domain-containing protein</fullName>
    </submittedName>
</protein>
<organism evidence="1 2">
    <name type="scientific">Panagrolaimus sp. ES5</name>
    <dbReference type="NCBI Taxonomy" id="591445"/>
    <lineage>
        <taxon>Eukaryota</taxon>
        <taxon>Metazoa</taxon>
        <taxon>Ecdysozoa</taxon>
        <taxon>Nematoda</taxon>
        <taxon>Chromadorea</taxon>
        <taxon>Rhabditida</taxon>
        <taxon>Tylenchina</taxon>
        <taxon>Panagrolaimomorpha</taxon>
        <taxon>Panagrolaimoidea</taxon>
        <taxon>Panagrolaimidae</taxon>
        <taxon>Panagrolaimus</taxon>
    </lineage>
</organism>
<evidence type="ECO:0000313" key="1">
    <source>
        <dbReference type="Proteomes" id="UP000887579"/>
    </source>
</evidence>
<dbReference type="WBParaSite" id="ES5_v2.g20946.t1">
    <property type="protein sequence ID" value="ES5_v2.g20946.t1"/>
    <property type="gene ID" value="ES5_v2.g20946"/>
</dbReference>
<accession>A0AC34FTY3</accession>
<sequence>MKEMCKQIYGYEETDVPKIFQFSSKGPLKTGERGIDFVAPGAAITEIPKWISKNGYKISRGTSMACPNAAGAIACLLSALKANSIEYNPTMLRLALSNTAYLPENGDKLAFGAGIIQIYAAFEYIKTFKNIILSPKIPPIISIYESTKKATLMKAIYLIQNENDSISRKYCVKLNSTKTASWNLKLVPKSAETFIEFSKTLSKNMFFVKIFTASLKSGSLNYAEIHGYDSSINPSIGPLFYLPITVKQKSSIDI</sequence>
<dbReference type="Proteomes" id="UP000887579">
    <property type="component" value="Unplaced"/>
</dbReference>
<name>A0AC34FTY3_9BILA</name>
<evidence type="ECO:0000313" key="2">
    <source>
        <dbReference type="WBParaSite" id="ES5_v2.g20946.t1"/>
    </source>
</evidence>